<dbReference type="InterPro" id="IPR020846">
    <property type="entry name" value="MFS_dom"/>
</dbReference>
<evidence type="ECO:0000256" key="6">
    <source>
        <dbReference type="ARBA" id="ARBA00023136"/>
    </source>
</evidence>
<dbReference type="Gene3D" id="1.20.1250.20">
    <property type="entry name" value="MFS general substrate transporter like domains"/>
    <property type="match status" value="1"/>
</dbReference>
<feature type="transmembrane region" description="Helical" evidence="7">
    <location>
        <begin position="301"/>
        <end position="324"/>
    </location>
</feature>
<accession>S5TKV9</accession>
<feature type="transmembrane region" description="Helical" evidence="7">
    <location>
        <begin position="170"/>
        <end position="192"/>
    </location>
</feature>
<comment type="subcellular location">
    <subcellularLocation>
        <location evidence="1">Cell membrane</location>
        <topology evidence="1">Multi-pass membrane protein</topology>
    </subcellularLocation>
</comment>
<feature type="transmembrane region" description="Helical" evidence="7">
    <location>
        <begin position="145"/>
        <end position="164"/>
    </location>
</feature>
<dbReference type="Gene3D" id="1.20.1720.10">
    <property type="entry name" value="Multidrug resistance protein D"/>
    <property type="match status" value="1"/>
</dbReference>
<feature type="transmembrane region" description="Helical" evidence="7">
    <location>
        <begin position="336"/>
        <end position="361"/>
    </location>
</feature>
<keyword evidence="3" id="KW-1003">Cell membrane</keyword>
<feature type="transmembrane region" description="Helical" evidence="7">
    <location>
        <begin position="367"/>
        <end position="389"/>
    </location>
</feature>
<dbReference type="PANTHER" id="PTHR42718:SF46">
    <property type="entry name" value="BLR6921 PROTEIN"/>
    <property type="match status" value="1"/>
</dbReference>
<feature type="transmembrane region" description="Helical" evidence="7">
    <location>
        <begin position="51"/>
        <end position="71"/>
    </location>
</feature>
<dbReference type="AlphaFoldDB" id="S5TKV9"/>
<evidence type="ECO:0000256" key="4">
    <source>
        <dbReference type="ARBA" id="ARBA00022692"/>
    </source>
</evidence>
<feature type="transmembrane region" description="Helical" evidence="7">
    <location>
        <begin position="396"/>
        <end position="423"/>
    </location>
</feature>
<dbReference type="InterPro" id="IPR011701">
    <property type="entry name" value="MFS"/>
</dbReference>
<reference evidence="9" key="1">
    <citation type="journal article" date="2013" name="Proc. Natl. Acad. Sci. U.S.A.">
        <title>Mapping gene clusters within arrayed metagenomic libraries to expand the structural diversity of biomedically relevant natural products.</title>
        <authorList>
            <person name="Owen J.G."/>
            <person name="Reddy B.V."/>
            <person name="Ternei M.A."/>
            <person name="Charlop-Powers Z."/>
            <person name="Calle P.Y."/>
            <person name="Kim J.H."/>
            <person name="Brady S.F."/>
        </authorList>
    </citation>
    <scope>NUCLEOTIDE SEQUENCE</scope>
</reference>
<feature type="domain" description="Major facilitator superfamily (MFS) profile" evidence="8">
    <location>
        <begin position="17"/>
        <end position="450"/>
    </location>
</feature>
<proteinExistence type="predicted"/>
<feature type="transmembrane region" description="Helical" evidence="7">
    <location>
        <begin position="204"/>
        <end position="226"/>
    </location>
</feature>
<dbReference type="GO" id="GO:0022857">
    <property type="term" value="F:transmembrane transporter activity"/>
    <property type="evidence" value="ECO:0007669"/>
    <property type="project" value="InterPro"/>
</dbReference>
<evidence type="ECO:0000256" key="5">
    <source>
        <dbReference type="ARBA" id="ARBA00022989"/>
    </source>
</evidence>
<dbReference type="PRINTS" id="PR01036">
    <property type="entry name" value="TCRTETB"/>
</dbReference>
<sequence>MAEAATTEAVLAHRWKILGVVCLVQFMLMVDDTVVNVALPSIQSSLGFTPAALPWVVNAYVLAFGGLLVAAGRIGDRVGLVRTFVAGTALFAVASLACGVAQEPWQLVAARFVQGIGSALTSPTVLGLITVVFRDPGERGRAFGIWGGVAVTGGLSGVVLGGLITGLLEWRWVFFINLPVAAAALVLLPLLTRGVAGGGRSVRIGLVGPVLLTGAVAAAVYGLLGFAEGHPLRALGFLGLALVLFGLFVLTEKRGSAPLVPAGLLSSPVRVAALVSGVLATGALFGVFFTLTLQLQRSLGFGPVLAGLAYVPFAVGSFVSIRAGASLGQRFGPPRLLVLATLVVAGGGLLLAGGVVLGSYWALLPGLIVFGFGVSTVLPVTAQLAVAGVPPENAGVAGGLVTSAQQLGGAVGLAVGGVLLGAAGDRHSLALGGAVVLALVGAVAALRTRVVDAPSGA</sequence>
<keyword evidence="6 7" id="KW-0472">Membrane</keyword>
<keyword evidence="2" id="KW-0813">Transport</keyword>
<evidence type="ECO:0000256" key="2">
    <source>
        <dbReference type="ARBA" id="ARBA00022448"/>
    </source>
</evidence>
<dbReference type="CDD" id="cd17321">
    <property type="entry name" value="MFS_MMR_MDR_like"/>
    <property type="match status" value="1"/>
</dbReference>
<feature type="transmembrane region" description="Helical" evidence="7">
    <location>
        <begin position="429"/>
        <end position="446"/>
    </location>
</feature>
<dbReference type="InterPro" id="IPR036259">
    <property type="entry name" value="MFS_trans_sf"/>
</dbReference>
<dbReference type="EMBL" id="KF264549">
    <property type="protein sequence ID" value="AGS49585.1"/>
    <property type="molecule type" value="Genomic_DNA"/>
</dbReference>
<dbReference type="GO" id="GO:0005886">
    <property type="term" value="C:plasma membrane"/>
    <property type="evidence" value="ECO:0007669"/>
    <property type="project" value="UniProtKB-SubCell"/>
</dbReference>
<evidence type="ECO:0000259" key="8">
    <source>
        <dbReference type="PROSITE" id="PS50850"/>
    </source>
</evidence>
<dbReference type="Pfam" id="PF07690">
    <property type="entry name" value="MFS_1"/>
    <property type="match status" value="1"/>
</dbReference>
<protein>
    <recommendedName>
        <fullName evidence="8">Major facilitator superfamily (MFS) profile domain-containing protein</fullName>
    </recommendedName>
</protein>
<evidence type="ECO:0000256" key="3">
    <source>
        <dbReference type="ARBA" id="ARBA00022475"/>
    </source>
</evidence>
<feature type="transmembrane region" description="Helical" evidence="7">
    <location>
        <begin position="17"/>
        <end position="39"/>
    </location>
</feature>
<dbReference type="SUPFAM" id="SSF103473">
    <property type="entry name" value="MFS general substrate transporter"/>
    <property type="match status" value="1"/>
</dbReference>
<keyword evidence="5 7" id="KW-1133">Transmembrane helix</keyword>
<evidence type="ECO:0000256" key="1">
    <source>
        <dbReference type="ARBA" id="ARBA00004651"/>
    </source>
</evidence>
<keyword evidence="4 7" id="KW-0812">Transmembrane</keyword>
<dbReference type="PANTHER" id="PTHR42718">
    <property type="entry name" value="MAJOR FACILITATOR SUPERFAMILY MULTIDRUG TRANSPORTER MFSC"/>
    <property type="match status" value="1"/>
</dbReference>
<evidence type="ECO:0000313" key="9">
    <source>
        <dbReference type="EMBL" id="AGS49585.1"/>
    </source>
</evidence>
<name>S5TKV9_9BACT</name>
<feature type="transmembrane region" description="Helical" evidence="7">
    <location>
        <begin position="271"/>
        <end position="295"/>
    </location>
</feature>
<feature type="transmembrane region" description="Helical" evidence="7">
    <location>
        <begin position="83"/>
        <end position="102"/>
    </location>
</feature>
<dbReference type="PROSITE" id="PS50850">
    <property type="entry name" value="MFS"/>
    <property type="match status" value="1"/>
</dbReference>
<feature type="transmembrane region" description="Helical" evidence="7">
    <location>
        <begin position="232"/>
        <end position="250"/>
    </location>
</feature>
<evidence type="ECO:0000256" key="7">
    <source>
        <dbReference type="SAM" id="Phobius"/>
    </source>
</evidence>
<organism evidence="9">
    <name type="scientific">uncultured bacterium esnapd10</name>
    <dbReference type="NCBI Taxonomy" id="1366590"/>
    <lineage>
        <taxon>Bacteria</taxon>
        <taxon>environmental samples</taxon>
    </lineage>
</organism>